<organism evidence="1 2">
    <name type="scientific">Oceanobacillus piezotolerans</name>
    <dbReference type="NCBI Taxonomy" id="2448030"/>
    <lineage>
        <taxon>Bacteria</taxon>
        <taxon>Bacillati</taxon>
        <taxon>Bacillota</taxon>
        <taxon>Bacilli</taxon>
        <taxon>Bacillales</taxon>
        <taxon>Bacillaceae</taxon>
        <taxon>Oceanobacillus</taxon>
    </lineage>
</organism>
<dbReference type="InterPro" id="IPR025373">
    <property type="entry name" value="DUF4363"/>
</dbReference>
<dbReference type="Proteomes" id="UP000270219">
    <property type="component" value="Unassembled WGS sequence"/>
</dbReference>
<dbReference type="PROSITE" id="PS51257">
    <property type="entry name" value="PROKAR_LIPOPROTEIN"/>
    <property type="match status" value="1"/>
</dbReference>
<comment type="caution">
    <text evidence="1">The sequence shown here is derived from an EMBL/GenBank/DDBJ whole genome shotgun (WGS) entry which is preliminary data.</text>
</comment>
<gene>
    <name evidence="1" type="ORF">D8M04_12150</name>
</gene>
<proteinExistence type="predicted"/>
<reference evidence="1 2" key="1">
    <citation type="submission" date="2018-10" db="EMBL/GenBank/DDBJ databases">
        <title>Oceanobacillus sp. YLB-02 draft genome.</title>
        <authorList>
            <person name="Yu L."/>
        </authorList>
    </citation>
    <scope>NUCLEOTIDE SEQUENCE [LARGE SCALE GENOMIC DNA]</scope>
    <source>
        <strain evidence="1 2">YLB-02</strain>
    </source>
</reference>
<evidence type="ECO:0000313" key="2">
    <source>
        <dbReference type="Proteomes" id="UP000270219"/>
    </source>
</evidence>
<dbReference type="OrthoDB" id="2704571at2"/>
<keyword evidence="2" id="KW-1185">Reference proteome</keyword>
<name>A0A498DL15_9BACI</name>
<dbReference type="RefSeq" id="WP_121523345.1">
    <property type="nucleotide sequence ID" value="NZ_RCHR01000004.1"/>
</dbReference>
<accession>A0A498DL15</accession>
<dbReference type="Pfam" id="PF14276">
    <property type="entry name" value="DUF4363"/>
    <property type="match status" value="1"/>
</dbReference>
<sequence length="112" mass="12895">MYKKGSFMVLLLFILVGCSNFTGKDALLKEVAEAEHLVNDENWEEVSGKITTLNDLFYEHLWKIQLIGDEGEYERLHESISRLFISIEEKDKAEAKLELATIKALIQDIYSL</sequence>
<dbReference type="EMBL" id="RCHR01000004">
    <property type="protein sequence ID" value="RLL43669.1"/>
    <property type="molecule type" value="Genomic_DNA"/>
</dbReference>
<dbReference type="AlphaFoldDB" id="A0A498DL15"/>
<protein>
    <submittedName>
        <fullName evidence="1">DUF4363 family protein</fullName>
    </submittedName>
</protein>
<evidence type="ECO:0000313" key="1">
    <source>
        <dbReference type="EMBL" id="RLL43669.1"/>
    </source>
</evidence>